<sequence length="339" mass="38218">MGLLGLKVIYHVESEVISLGEVSYKPLLDLEKYRRLYMLHDLKRLNWGYTGVLRLAGLSFKVFVRVSSDKLEIVEENGRFYSSISFRRGKGNLQVRINVESPNSVLKESLLNTLTRNIREYGSLICSKGRVESFPLSLIASMLKPEVKKVVDVRGEVCPVPEMIAKRELMKIKPGEMLELLVDHPAAVEVTLPEVAKLFNSKYEIFNMGDYVSFVMLKLGDPSTHWQFAEALEERRGIEELMGDGAFLAYLYTVFDRVVRREKVEALSPSILRGEGLTMIAAASIGRGWHLTALVEDENVLGVTLNDQGVRSVNREALNRLSSIKGLGHTFYLRPSIPL</sequence>
<dbReference type="Gene3D" id="3.30.110.40">
    <property type="entry name" value="TusA-like domain"/>
    <property type="match status" value="1"/>
</dbReference>
<protein>
    <submittedName>
        <fullName evidence="2">Putative redox protein, regulator of disulfide bond formation</fullName>
    </submittedName>
</protein>
<dbReference type="SUPFAM" id="SSF64307">
    <property type="entry name" value="SirA-like"/>
    <property type="match status" value="1"/>
</dbReference>
<keyword evidence="3" id="KW-1185">Reference proteome</keyword>
<dbReference type="AlphaFoldDB" id="H2C4L2"/>
<name>H2C4L2_9CREN</name>
<dbReference type="InterPro" id="IPR036868">
    <property type="entry name" value="TusA-like_sf"/>
</dbReference>
<evidence type="ECO:0000313" key="3">
    <source>
        <dbReference type="Proteomes" id="UP000003980"/>
    </source>
</evidence>
<proteinExistence type="predicted"/>
<dbReference type="InterPro" id="IPR001455">
    <property type="entry name" value="TusA-like"/>
</dbReference>
<dbReference type="PANTHER" id="PTHR33279">
    <property type="entry name" value="SULFUR CARRIER PROTEIN YEDF-RELATED"/>
    <property type="match status" value="1"/>
</dbReference>
<reference evidence="2 3" key="1">
    <citation type="submission" date="2012-01" db="EMBL/GenBank/DDBJ databases">
        <title>Improved High-Quality Draft sequence of Metallosphaera yellowstonensis MK1.</title>
        <authorList>
            <consortium name="US DOE Joint Genome Institute"/>
            <person name="Lucas S."/>
            <person name="Han J."/>
            <person name="Cheng J.-F."/>
            <person name="Goodwin L."/>
            <person name="Pitluck S."/>
            <person name="Peters L."/>
            <person name="Teshima H."/>
            <person name="Detter J.C."/>
            <person name="Han C."/>
            <person name="Tapia R."/>
            <person name="Land M."/>
            <person name="Hauser L."/>
            <person name="Kyrpides N."/>
            <person name="Kozubal M."/>
            <person name="Macur R.E."/>
            <person name="Jay Z."/>
            <person name="Inskeep W."/>
            <person name="Woyke T."/>
        </authorList>
    </citation>
    <scope>NUCLEOTIDE SEQUENCE [LARGE SCALE GENOMIC DNA]</scope>
    <source>
        <strain evidence="2 3">MK1</strain>
    </source>
</reference>
<accession>H2C4L2</accession>
<dbReference type="PANTHER" id="PTHR33279:SF18">
    <property type="entry name" value="SULFUR CARRIER PROTEIN MJ0990-RELATED"/>
    <property type="match status" value="1"/>
</dbReference>
<dbReference type="PROSITE" id="PS01148">
    <property type="entry name" value="UPF0033"/>
    <property type="match status" value="1"/>
</dbReference>
<dbReference type="EMBL" id="JH597761">
    <property type="protein sequence ID" value="EHP71030.1"/>
    <property type="molecule type" value="Genomic_DNA"/>
</dbReference>
<dbReference type="STRING" id="671065.MetMK1DRAFT_00015340"/>
<organism evidence="2 3">
    <name type="scientific">Metallosphaera yellowstonensis MK1</name>
    <dbReference type="NCBI Taxonomy" id="671065"/>
    <lineage>
        <taxon>Archaea</taxon>
        <taxon>Thermoproteota</taxon>
        <taxon>Thermoprotei</taxon>
        <taxon>Sulfolobales</taxon>
        <taxon>Sulfolobaceae</taxon>
        <taxon>Metallosphaera</taxon>
    </lineage>
</organism>
<dbReference type="eggNOG" id="arCOG02074">
    <property type="taxonomic scope" value="Archaea"/>
</dbReference>
<gene>
    <name evidence="2" type="ORF">MetMK1DRAFT_00015340</name>
</gene>
<feature type="domain" description="UPF0033" evidence="1">
    <location>
        <begin position="151"/>
        <end position="175"/>
    </location>
</feature>
<dbReference type="Pfam" id="PF01206">
    <property type="entry name" value="TusA"/>
    <property type="match status" value="1"/>
</dbReference>
<dbReference type="CDD" id="cd00291">
    <property type="entry name" value="SirA_YedF_YeeD"/>
    <property type="match status" value="1"/>
</dbReference>
<dbReference type="HOGENOM" id="CLU_856905_0_0_2"/>
<evidence type="ECO:0000259" key="1">
    <source>
        <dbReference type="PROSITE" id="PS01148"/>
    </source>
</evidence>
<dbReference type="Proteomes" id="UP000003980">
    <property type="component" value="Unassembled WGS sequence"/>
</dbReference>
<evidence type="ECO:0000313" key="2">
    <source>
        <dbReference type="EMBL" id="EHP71030.1"/>
    </source>
</evidence>